<feature type="domain" description="Peptidase S11 D-alanyl-D-alanine carboxypeptidase A N-terminal" evidence="9">
    <location>
        <begin position="668"/>
        <end position="862"/>
    </location>
</feature>
<evidence type="ECO:0000259" key="9">
    <source>
        <dbReference type="Pfam" id="PF00768"/>
    </source>
</evidence>
<dbReference type="PRINTS" id="PR00725">
    <property type="entry name" value="DADACBPTASE1"/>
</dbReference>
<dbReference type="Pfam" id="PF00768">
    <property type="entry name" value="Peptidase_S11"/>
    <property type="match status" value="1"/>
</dbReference>
<dbReference type="SUPFAM" id="SSF56601">
    <property type="entry name" value="beta-lactamase/transpeptidase-like"/>
    <property type="match status" value="1"/>
</dbReference>
<keyword evidence="4" id="KW-0133">Cell shape</keyword>
<feature type="compositionally biased region" description="Low complexity" evidence="8">
    <location>
        <begin position="25"/>
        <end position="37"/>
    </location>
</feature>
<accession>A0ABN2V227</accession>
<dbReference type="RefSeq" id="WP_346070230.1">
    <property type="nucleotide sequence ID" value="NZ_BAAANQ010000003.1"/>
</dbReference>
<organism evidence="10 11">
    <name type="scientific">Streptomyces cheonanensis</name>
    <dbReference type="NCBI Taxonomy" id="312720"/>
    <lineage>
        <taxon>Bacteria</taxon>
        <taxon>Bacillati</taxon>
        <taxon>Actinomycetota</taxon>
        <taxon>Actinomycetes</taxon>
        <taxon>Kitasatosporales</taxon>
        <taxon>Streptomycetaceae</taxon>
        <taxon>Streptomyces</taxon>
    </lineage>
</organism>
<reference evidence="10 11" key="1">
    <citation type="journal article" date="2019" name="Int. J. Syst. Evol. Microbiol.">
        <title>The Global Catalogue of Microorganisms (GCM) 10K type strain sequencing project: providing services to taxonomists for standard genome sequencing and annotation.</title>
        <authorList>
            <consortium name="The Broad Institute Genomics Platform"/>
            <consortium name="The Broad Institute Genome Sequencing Center for Infectious Disease"/>
            <person name="Wu L."/>
            <person name="Ma J."/>
        </authorList>
    </citation>
    <scope>NUCLEOTIDE SEQUENCE [LARGE SCALE GENOMIC DNA]</scope>
    <source>
        <strain evidence="10 11">JCM 14549</strain>
    </source>
</reference>
<evidence type="ECO:0000256" key="3">
    <source>
        <dbReference type="ARBA" id="ARBA00022801"/>
    </source>
</evidence>
<comment type="similarity">
    <text evidence="1 7">Belongs to the peptidase S11 family.</text>
</comment>
<feature type="compositionally biased region" description="Low complexity" evidence="8">
    <location>
        <begin position="470"/>
        <end position="505"/>
    </location>
</feature>
<dbReference type="InterPro" id="IPR001967">
    <property type="entry name" value="Peptidase_S11_N"/>
</dbReference>
<dbReference type="InterPro" id="IPR018044">
    <property type="entry name" value="Peptidase_S11"/>
</dbReference>
<protein>
    <recommendedName>
        <fullName evidence="9">Peptidase S11 D-alanyl-D-alanine carboxypeptidase A N-terminal domain-containing protein</fullName>
    </recommendedName>
</protein>
<keyword evidence="5" id="KW-0573">Peptidoglycan synthesis</keyword>
<keyword evidence="11" id="KW-1185">Reference proteome</keyword>
<dbReference type="PANTHER" id="PTHR21581">
    <property type="entry name" value="D-ALANYL-D-ALANINE CARBOXYPEPTIDASE"/>
    <property type="match status" value="1"/>
</dbReference>
<evidence type="ECO:0000313" key="10">
    <source>
        <dbReference type="EMBL" id="GAA2049175.1"/>
    </source>
</evidence>
<dbReference type="InterPro" id="IPR012338">
    <property type="entry name" value="Beta-lactam/transpept-like"/>
</dbReference>
<feature type="region of interest" description="Disordered" evidence="8">
    <location>
        <begin position="270"/>
        <end position="571"/>
    </location>
</feature>
<feature type="compositionally biased region" description="Pro residues" evidence="8">
    <location>
        <begin position="555"/>
        <end position="568"/>
    </location>
</feature>
<name>A0ABN2V227_9ACTN</name>
<keyword evidence="6" id="KW-0961">Cell wall biogenesis/degradation</keyword>
<evidence type="ECO:0000256" key="2">
    <source>
        <dbReference type="ARBA" id="ARBA00022729"/>
    </source>
</evidence>
<feature type="compositionally biased region" description="Low complexity" evidence="8">
    <location>
        <begin position="90"/>
        <end position="104"/>
    </location>
</feature>
<evidence type="ECO:0000256" key="6">
    <source>
        <dbReference type="ARBA" id="ARBA00023316"/>
    </source>
</evidence>
<feature type="compositionally biased region" description="Pro residues" evidence="8">
    <location>
        <begin position="534"/>
        <end position="544"/>
    </location>
</feature>
<feature type="compositionally biased region" description="Low complexity" evidence="8">
    <location>
        <begin position="144"/>
        <end position="250"/>
    </location>
</feature>
<gene>
    <name evidence="10" type="ORF">GCM10009757_19820</name>
</gene>
<dbReference type="PANTHER" id="PTHR21581:SF33">
    <property type="entry name" value="D-ALANYL-D-ALANINE CARBOXYPEPTIDASE DACB"/>
    <property type="match status" value="1"/>
</dbReference>
<proteinExistence type="inferred from homology"/>
<sequence length="1003" mass="98409">MAGESPDIAERERDQQESGGRTSGPPETVPAETPAPTKRNISGPTPAGEEPAEPAEPADDPEEPAERAGDPDGDGGKTAGSDATMVFSPAAALRRSAAEATASGEGRRDGAAGADPAGPEGGASGTTADADDAPEAAPKKRRATTTAGAVTTTAGEATDAGPDATASEAETADAAPGGPRSGAKAAAAAPAVTAAAVASGADAPADAAVRAGAAVDSGAAASADASGTDGASPDSGADAADVGASGSSTARGGKAAGSDATMVFSPAAALADAAASASSGGAERGEGTPSGGSDPVPATPRRDVAAGADATLDFSPSPAPSGAVPADPRRDADARGAGAAAEKPGAAAPAPPKPGRAPDAASSEAGEEAAPPKPTAVPPKPGKAPSRPTPAGDAKDADAPSPSTGTSAEGAKPTAKGADLSKPTDAAPPSSGASSEDGERAGGAAVPPKPAEAPAASGKSTAKGADLSKPSDATPAGAAAEGGKPADSASAPPKPAEAPAASGKSTAKGADLSKPSDTAPAEGGKPARSASEPPAAPAMPPPVAGPEKAAAPAAPVLPPPPAGPPPVPDSEREPLELLAALTNTPPPPPTPLRTVLRRIKIWSPLVVLLLIIFTVAQSLRPLPEPTLGLTAADTHTFDGEAPTAPWPGSGQAALDVDGIGTFGTSGDQEPVPIASVAKVMTAYLILRDHPMDADPESTGATIPVDQQAEDDVALGDTDDESVVSVTAGDELTQREAIEAIMIASANNVARLLARWDAGSEADFVAKMNETAAELGMKNTTYTDPSGLSPDTVSTAEDQVILGKAAMEDPVFRQIVRMPEYYDSNGERHGNWNHLVPMNGTVGIKTGTTTTALGNLLFAAEQTVGEETRLIVGAVLRQPPDPVDLSILTGALNAGRTLIEFAQQELIEETVLAAGDVVGYVDDGLGGRTPVTVTEDVRAAGWPGLELRVELNAAEDLPHSAAAGTEVGTLTVGDGTGGRETTVPVALAEELTEPGFGAKLRRLG</sequence>
<feature type="compositionally biased region" description="Low complexity" evidence="8">
    <location>
        <begin position="442"/>
        <end position="458"/>
    </location>
</feature>
<evidence type="ECO:0000256" key="7">
    <source>
        <dbReference type="RuleBase" id="RU004016"/>
    </source>
</evidence>
<feature type="region of interest" description="Disordered" evidence="8">
    <location>
        <begin position="1"/>
        <end position="258"/>
    </location>
</feature>
<feature type="compositionally biased region" description="Acidic residues" evidence="8">
    <location>
        <begin position="50"/>
        <end position="63"/>
    </location>
</feature>
<feature type="compositionally biased region" description="Low complexity" evidence="8">
    <location>
        <begin position="335"/>
        <end position="348"/>
    </location>
</feature>
<evidence type="ECO:0000256" key="4">
    <source>
        <dbReference type="ARBA" id="ARBA00022960"/>
    </source>
</evidence>
<dbReference type="EMBL" id="BAAANQ010000003">
    <property type="protein sequence ID" value="GAA2049175.1"/>
    <property type="molecule type" value="Genomic_DNA"/>
</dbReference>
<comment type="caution">
    <text evidence="10">The sequence shown here is derived from an EMBL/GenBank/DDBJ whole genome shotgun (WGS) entry which is preliminary data.</text>
</comment>
<keyword evidence="3" id="KW-0378">Hydrolase</keyword>
<evidence type="ECO:0000256" key="5">
    <source>
        <dbReference type="ARBA" id="ARBA00022984"/>
    </source>
</evidence>
<keyword evidence="2" id="KW-0732">Signal</keyword>
<feature type="compositionally biased region" description="Pro residues" evidence="8">
    <location>
        <begin position="371"/>
        <end position="382"/>
    </location>
</feature>
<dbReference type="Gene3D" id="3.40.710.10">
    <property type="entry name" value="DD-peptidase/beta-lactamase superfamily"/>
    <property type="match status" value="1"/>
</dbReference>
<evidence type="ECO:0000313" key="11">
    <source>
        <dbReference type="Proteomes" id="UP001403094"/>
    </source>
</evidence>
<evidence type="ECO:0000256" key="8">
    <source>
        <dbReference type="SAM" id="MobiDB-lite"/>
    </source>
</evidence>
<feature type="compositionally biased region" description="Low complexity" evidence="8">
    <location>
        <begin position="545"/>
        <end position="554"/>
    </location>
</feature>
<feature type="compositionally biased region" description="Low complexity" evidence="8">
    <location>
        <begin position="270"/>
        <end position="281"/>
    </location>
</feature>
<dbReference type="Proteomes" id="UP001403094">
    <property type="component" value="Unassembled WGS sequence"/>
</dbReference>
<evidence type="ECO:0000256" key="1">
    <source>
        <dbReference type="ARBA" id="ARBA00007164"/>
    </source>
</evidence>